<dbReference type="GO" id="GO:0006189">
    <property type="term" value="P:'de novo' IMP biosynthetic process"/>
    <property type="evidence" value="ECO:0007669"/>
    <property type="project" value="UniProtKB-UniRule"/>
</dbReference>
<feature type="binding site" evidence="4">
    <location>
        <position position="216"/>
    </location>
    <ligand>
        <name>ATP</name>
        <dbReference type="ChEBI" id="CHEBI:30616"/>
    </ligand>
</feature>
<feature type="binding site" evidence="4">
    <location>
        <begin position="156"/>
        <end position="162"/>
    </location>
    <ligand>
        <name>ATP</name>
        <dbReference type="ChEBI" id="CHEBI:30616"/>
    </ligand>
</feature>
<feature type="binding site" evidence="4">
    <location>
        <begin position="270"/>
        <end position="271"/>
    </location>
    <ligand>
        <name>ATP</name>
        <dbReference type="ChEBI" id="CHEBI:30616"/>
    </ligand>
</feature>
<feature type="binding site" evidence="4">
    <location>
        <position position="106"/>
    </location>
    <ligand>
        <name>ATP</name>
        <dbReference type="ChEBI" id="CHEBI:30616"/>
    </ligand>
</feature>
<comment type="pathway">
    <text evidence="4 5">Purine metabolism; IMP biosynthesis via de novo pathway; 5-amino-1-(5-phospho-D-ribosyl)imidazole-4-carboxylate from 5-amino-1-(5-phospho-D-ribosyl)imidazole (N5-CAIR route): step 1/2.</text>
</comment>
<dbReference type="GO" id="GO:0004638">
    <property type="term" value="F:phosphoribosylaminoimidazole carboxylase activity"/>
    <property type="evidence" value="ECO:0007669"/>
    <property type="project" value="InterPro"/>
</dbReference>
<dbReference type="InterPro" id="IPR005875">
    <property type="entry name" value="PurK"/>
</dbReference>
<evidence type="ECO:0000256" key="4">
    <source>
        <dbReference type="HAMAP-Rule" id="MF_01928"/>
    </source>
</evidence>
<dbReference type="Pfam" id="PF22660">
    <property type="entry name" value="RS_preATP-grasp-like"/>
    <property type="match status" value="1"/>
</dbReference>
<feature type="binding site" evidence="4">
    <location>
        <position position="193"/>
    </location>
    <ligand>
        <name>ATP</name>
        <dbReference type="ChEBI" id="CHEBI:30616"/>
    </ligand>
</feature>
<dbReference type="InterPro" id="IPR054350">
    <property type="entry name" value="PurT/PurK_preATP-grasp"/>
</dbReference>
<dbReference type="GO" id="GO:0005524">
    <property type="term" value="F:ATP binding"/>
    <property type="evidence" value="ECO:0007669"/>
    <property type="project" value="UniProtKB-UniRule"/>
</dbReference>
<reference evidence="7" key="1">
    <citation type="journal article" date="2021" name="PeerJ">
        <title>Extensive microbial diversity within the chicken gut microbiome revealed by metagenomics and culture.</title>
        <authorList>
            <person name="Gilroy R."/>
            <person name="Ravi A."/>
            <person name="Getino M."/>
            <person name="Pursley I."/>
            <person name="Horton D.L."/>
            <person name="Alikhan N.F."/>
            <person name="Baker D."/>
            <person name="Gharbi K."/>
            <person name="Hall N."/>
            <person name="Watson M."/>
            <person name="Adriaenssens E.M."/>
            <person name="Foster-Nyarko E."/>
            <person name="Jarju S."/>
            <person name="Secka A."/>
            <person name="Antonio M."/>
            <person name="Oren A."/>
            <person name="Chaudhuri R.R."/>
            <person name="La Ragione R."/>
            <person name="Hildebrand F."/>
            <person name="Pallen M.J."/>
        </authorList>
    </citation>
    <scope>NUCLEOTIDE SEQUENCE</scope>
    <source>
        <strain evidence="7">CHK160-9182</strain>
    </source>
</reference>
<keyword evidence="2 4" id="KW-0658">Purine biosynthesis</keyword>
<sequence length="376" mass="41517">MHILPGKTIGIIGGGQLGKMLAEAANKMGYYVITLDPASDAPAVSASHGHIVSGFSNEEGYETLISRCDVVTYEFENISAELVKRLNAEYHNIPQGELPLYLAQNRKREKAALTEAGLPVAPYVVLDLDLDHPEDTIQTAVTTLGYPFVVKTQEGGYDGKGQVVVRSEADLIKVSTLYGIPCVAEKFIPYDWECSIIGTRSINGEYRHFPIAENLHVNNILFKTTAGGEKVTPELESELNQMLQTFMETHNIVGTLAMEAFVVGDVIYVNELAPRPHNSGHFTIEGCPTSQFEQHIRAICGLPLGETTLLQKTVMFNILGQDKEFLFNYIPKMSADAHLHLYGKKEFKNNRKMGHVTFTGSKGLESFEKAMTDSFV</sequence>
<dbReference type="InterPro" id="IPR003135">
    <property type="entry name" value="ATP-grasp_carboxylate-amine"/>
</dbReference>
<evidence type="ECO:0000313" key="8">
    <source>
        <dbReference type="Proteomes" id="UP000823934"/>
    </source>
</evidence>
<protein>
    <recommendedName>
        <fullName evidence="4 5">N5-carboxyaminoimidazole ribonucleotide synthase</fullName>
        <shortName evidence="4 5">N5-CAIR synthase</shortName>
        <ecNumber evidence="4 5">6.3.4.18</ecNumber>
    </recommendedName>
    <alternativeName>
        <fullName evidence="4 5">5-(carboxyamino)imidazole ribonucleotide synthetase</fullName>
    </alternativeName>
</protein>
<dbReference type="GO" id="GO:0005829">
    <property type="term" value="C:cytosol"/>
    <property type="evidence" value="ECO:0007669"/>
    <property type="project" value="TreeGrafter"/>
</dbReference>
<keyword evidence="4 5" id="KW-0436">Ligase</keyword>
<comment type="function">
    <text evidence="4">Catalyzes the ATP-dependent conversion of 5-aminoimidazole ribonucleotide (AIR) and HCO(3)(-) to N5-carboxyaminoimidazole ribonucleotide (N5-CAIR).</text>
</comment>
<dbReference type="SUPFAM" id="SSF51246">
    <property type="entry name" value="Rudiment single hybrid motif"/>
    <property type="match status" value="1"/>
</dbReference>
<keyword evidence="3 4" id="KW-0067">ATP-binding</keyword>
<name>A0A9D1TUU8_9GAMM</name>
<dbReference type="PROSITE" id="PS50975">
    <property type="entry name" value="ATP_GRASP"/>
    <property type="match status" value="1"/>
</dbReference>
<comment type="function">
    <text evidence="5">Catalyzes the ATP-dependent conversion of 5-aminoimidazole ribonucleotide (AIR) and HCO(3)- to N5-carboxyaminoimidazole ribonucleotide (N5-CAIR).</text>
</comment>
<dbReference type="Gene3D" id="3.30.470.20">
    <property type="entry name" value="ATP-grasp fold, B domain"/>
    <property type="match status" value="1"/>
</dbReference>
<dbReference type="InterPro" id="IPR013815">
    <property type="entry name" value="ATP_grasp_subdomain_1"/>
</dbReference>
<evidence type="ECO:0000256" key="5">
    <source>
        <dbReference type="RuleBase" id="RU361200"/>
    </source>
</evidence>
<dbReference type="InterPro" id="IPR011054">
    <property type="entry name" value="Rudment_hybrid_motif"/>
</dbReference>
<accession>A0A9D1TUU8</accession>
<evidence type="ECO:0000313" key="7">
    <source>
        <dbReference type="EMBL" id="HIW06409.1"/>
    </source>
</evidence>
<dbReference type="Proteomes" id="UP000823934">
    <property type="component" value="Unassembled WGS sequence"/>
</dbReference>
<dbReference type="GO" id="GO:0046872">
    <property type="term" value="F:metal ion binding"/>
    <property type="evidence" value="ECO:0007669"/>
    <property type="project" value="InterPro"/>
</dbReference>
<dbReference type="InterPro" id="IPR011761">
    <property type="entry name" value="ATP-grasp"/>
</dbReference>
<dbReference type="SUPFAM" id="SSF56059">
    <property type="entry name" value="Glutathione synthetase ATP-binding domain-like"/>
    <property type="match status" value="1"/>
</dbReference>
<dbReference type="EC" id="6.3.4.18" evidence="4 5"/>
<comment type="similarity">
    <text evidence="4 5">Belongs to the PurK/PurT family.</text>
</comment>
<dbReference type="NCBIfam" id="NF004679">
    <property type="entry name" value="PRK06019.1-5"/>
    <property type="match status" value="1"/>
</dbReference>
<dbReference type="SUPFAM" id="SSF52440">
    <property type="entry name" value="PreATP-grasp domain"/>
    <property type="match status" value="1"/>
</dbReference>
<evidence type="ECO:0000259" key="6">
    <source>
        <dbReference type="PROSITE" id="PS50975"/>
    </source>
</evidence>
<dbReference type="GO" id="GO:0034028">
    <property type="term" value="F:5-(carboxyamino)imidazole ribonucleotide synthase activity"/>
    <property type="evidence" value="ECO:0007669"/>
    <property type="project" value="UniProtKB-UniRule"/>
</dbReference>
<dbReference type="Gene3D" id="3.30.1490.20">
    <property type="entry name" value="ATP-grasp fold, A domain"/>
    <property type="match status" value="1"/>
</dbReference>
<comment type="caution">
    <text evidence="7">The sequence shown here is derived from an EMBL/GenBank/DDBJ whole genome shotgun (WGS) entry which is preliminary data.</text>
</comment>
<evidence type="ECO:0000256" key="3">
    <source>
        <dbReference type="ARBA" id="ARBA00022840"/>
    </source>
</evidence>
<feature type="domain" description="ATP-grasp" evidence="6">
    <location>
        <begin position="110"/>
        <end position="300"/>
    </location>
</feature>
<dbReference type="Gene3D" id="3.40.50.20">
    <property type="match status" value="1"/>
</dbReference>
<dbReference type="NCBIfam" id="TIGR01161">
    <property type="entry name" value="purK"/>
    <property type="match status" value="1"/>
</dbReference>
<dbReference type="HAMAP" id="MF_01928">
    <property type="entry name" value="PurK"/>
    <property type="match status" value="1"/>
</dbReference>
<dbReference type="Pfam" id="PF02222">
    <property type="entry name" value="ATP-grasp"/>
    <property type="match status" value="1"/>
</dbReference>
<evidence type="ECO:0000256" key="1">
    <source>
        <dbReference type="ARBA" id="ARBA00022741"/>
    </source>
</evidence>
<dbReference type="InterPro" id="IPR040686">
    <property type="entry name" value="PurK_C"/>
</dbReference>
<gene>
    <name evidence="4 5 7" type="primary">purK</name>
    <name evidence="7" type="ORF">H9889_03665</name>
</gene>
<reference evidence="7" key="2">
    <citation type="submission" date="2021-04" db="EMBL/GenBank/DDBJ databases">
        <authorList>
            <person name="Gilroy R."/>
        </authorList>
    </citation>
    <scope>NUCLEOTIDE SEQUENCE</scope>
    <source>
        <strain evidence="7">CHK160-9182</strain>
    </source>
</reference>
<dbReference type="PANTHER" id="PTHR11609">
    <property type="entry name" value="PURINE BIOSYNTHESIS PROTEIN 6/7, PUR6/7"/>
    <property type="match status" value="1"/>
</dbReference>
<keyword evidence="1 4" id="KW-0547">Nucleotide-binding</keyword>
<dbReference type="AlphaFoldDB" id="A0A9D1TUU8"/>
<dbReference type="PANTHER" id="PTHR11609:SF5">
    <property type="entry name" value="PHOSPHORIBOSYLAMINOIMIDAZOLE CARBOXYLASE"/>
    <property type="match status" value="1"/>
</dbReference>
<comment type="subunit">
    <text evidence="4 5">Homodimer.</text>
</comment>
<dbReference type="InterPro" id="IPR016185">
    <property type="entry name" value="PreATP-grasp_dom_sf"/>
</dbReference>
<dbReference type="EMBL" id="DXHP01000081">
    <property type="protein sequence ID" value="HIW06409.1"/>
    <property type="molecule type" value="Genomic_DNA"/>
</dbReference>
<dbReference type="Pfam" id="PF17769">
    <property type="entry name" value="PurK_C"/>
    <property type="match status" value="1"/>
</dbReference>
<organism evidence="7 8">
    <name type="scientific">Candidatus Ignatzschineria merdigallinarum</name>
    <dbReference type="NCBI Taxonomy" id="2838621"/>
    <lineage>
        <taxon>Bacteria</taxon>
        <taxon>Pseudomonadati</taxon>
        <taxon>Pseudomonadota</taxon>
        <taxon>Gammaproteobacteria</taxon>
        <taxon>Cardiobacteriales</taxon>
        <taxon>Ignatzschineriaceae</taxon>
        <taxon>Ignatzschineria</taxon>
    </lineage>
</organism>
<comment type="catalytic activity">
    <reaction evidence="4 5">
        <text>5-amino-1-(5-phospho-beta-D-ribosyl)imidazole + hydrogencarbonate + ATP = 5-carboxyamino-1-(5-phospho-D-ribosyl)imidazole + ADP + phosphate + 2 H(+)</text>
        <dbReference type="Rhea" id="RHEA:19317"/>
        <dbReference type="ChEBI" id="CHEBI:15378"/>
        <dbReference type="ChEBI" id="CHEBI:17544"/>
        <dbReference type="ChEBI" id="CHEBI:30616"/>
        <dbReference type="ChEBI" id="CHEBI:43474"/>
        <dbReference type="ChEBI" id="CHEBI:58730"/>
        <dbReference type="ChEBI" id="CHEBI:137981"/>
        <dbReference type="ChEBI" id="CHEBI:456216"/>
        <dbReference type="EC" id="6.3.4.18"/>
    </reaction>
</comment>
<dbReference type="NCBIfam" id="NF004675">
    <property type="entry name" value="PRK06019.1-1"/>
    <property type="match status" value="1"/>
</dbReference>
<evidence type="ECO:0000256" key="2">
    <source>
        <dbReference type="ARBA" id="ARBA00022755"/>
    </source>
</evidence>
<proteinExistence type="inferred from homology"/>
<feature type="binding site" evidence="4">
    <location>
        <position position="151"/>
    </location>
    <ligand>
        <name>ATP</name>
        <dbReference type="ChEBI" id="CHEBI:30616"/>
    </ligand>
</feature>
<feature type="binding site" evidence="4">
    <location>
        <begin position="185"/>
        <end position="188"/>
    </location>
    <ligand>
        <name>ATP</name>
        <dbReference type="ChEBI" id="CHEBI:30616"/>
    </ligand>
</feature>